<reference evidence="4 10" key="1">
    <citation type="journal article" date="2016" name="Int. J. Syst. Evol. Microbiol.">
        <title>Pseudaminobacter manganicus sp. nov., isolated from sludge of a manganese mine.</title>
        <authorList>
            <person name="Li J."/>
            <person name="Huang J."/>
            <person name="Liao S."/>
            <person name="Wang G."/>
        </authorList>
    </citation>
    <scope>NUCLEOTIDE SEQUENCE [LARGE SCALE GENOMIC DNA]</scope>
    <source>
        <strain evidence="4 10">JH-7</strain>
    </source>
</reference>
<dbReference type="InterPro" id="IPR002104">
    <property type="entry name" value="Integrase_catalytic"/>
</dbReference>
<evidence type="ECO:0000256" key="1">
    <source>
        <dbReference type="ARBA" id="ARBA00022908"/>
    </source>
</evidence>
<dbReference type="Pfam" id="PF00589">
    <property type="entry name" value="Phage_integrase"/>
    <property type="match status" value="1"/>
</dbReference>
<keyword evidence="10" id="KW-1185">Reference proteome</keyword>
<dbReference type="EMBL" id="MDET01000011">
    <property type="protein sequence ID" value="OQM75991.1"/>
    <property type="molecule type" value="Genomic_DNA"/>
</dbReference>
<evidence type="ECO:0000313" key="4">
    <source>
        <dbReference type="EMBL" id="OQM73810.1"/>
    </source>
</evidence>
<sequence length="270" mass="29964">MTSIERAANAVATILIREGIDYLQSKAVIKRARAQAGLSAPPEKRTSINRLTIEEELAFIDQAYEASGATGLLLQTLLETGLRVSEFTRLRIEDVSLAERVIVVVRGKGSKHREVPIRRELTQMLRLHIGTRRAGPLFQSRERGKGSLPYTYSRQRIGQIVRQVARKAGITKRVYPHLLRHTMATKLLALGMDITDVQRFLGHENITTTRHYAETTAATLRRKFDQVTAPAARSLLSGIRHERGDDVALLAANLLANNRGSNGEVISADA</sequence>
<dbReference type="GO" id="GO:0006310">
    <property type="term" value="P:DNA recombination"/>
    <property type="evidence" value="ECO:0007669"/>
    <property type="project" value="UniProtKB-KW"/>
</dbReference>
<dbReference type="SUPFAM" id="SSF56349">
    <property type="entry name" value="DNA breaking-rejoining enzymes"/>
    <property type="match status" value="1"/>
</dbReference>
<dbReference type="EMBL" id="MDET01000047">
    <property type="protein sequence ID" value="OQM73847.1"/>
    <property type="molecule type" value="Genomic_DNA"/>
</dbReference>
<evidence type="ECO:0000313" key="5">
    <source>
        <dbReference type="EMBL" id="OQM73847.1"/>
    </source>
</evidence>
<proteinExistence type="predicted"/>
<dbReference type="InterPro" id="IPR011010">
    <property type="entry name" value="DNA_brk_join_enz"/>
</dbReference>
<organism evidence="4 10">
    <name type="scientific">Manganibacter manganicus</name>
    <dbReference type="NCBI Taxonomy" id="1873176"/>
    <lineage>
        <taxon>Bacteria</taxon>
        <taxon>Pseudomonadati</taxon>
        <taxon>Pseudomonadota</taxon>
        <taxon>Alphaproteobacteria</taxon>
        <taxon>Hyphomicrobiales</taxon>
        <taxon>Phyllobacteriaceae</taxon>
        <taxon>Manganibacter</taxon>
    </lineage>
</organism>
<evidence type="ECO:0000313" key="6">
    <source>
        <dbReference type="EMBL" id="OQM74052.1"/>
    </source>
</evidence>
<gene>
    <name evidence="9" type="ORF">BFN67_16165</name>
    <name evidence="8" type="ORF">BFN67_21450</name>
    <name evidence="7" type="ORF">BFN67_22885</name>
    <name evidence="6" type="ORF">BFN67_23050</name>
    <name evidence="5" type="ORF">BFN67_23120</name>
    <name evidence="4" type="ORF">BFN67_23350</name>
</gene>
<dbReference type="AlphaFoldDB" id="A0A1V8RKT2"/>
<dbReference type="Gene3D" id="1.10.443.10">
    <property type="entry name" value="Intergrase catalytic core"/>
    <property type="match status" value="1"/>
</dbReference>
<name>A0A1V8RKT2_9HYPH</name>
<dbReference type="InterPro" id="IPR050090">
    <property type="entry name" value="Tyrosine_recombinase_XerCD"/>
</dbReference>
<protein>
    <recommendedName>
        <fullName evidence="3">Tyr recombinase domain-containing protein</fullName>
    </recommendedName>
</protein>
<evidence type="ECO:0000313" key="10">
    <source>
        <dbReference type="Proteomes" id="UP000191905"/>
    </source>
</evidence>
<dbReference type="PANTHER" id="PTHR30349">
    <property type="entry name" value="PHAGE INTEGRASE-RELATED"/>
    <property type="match status" value="1"/>
</dbReference>
<evidence type="ECO:0000313" key="7">
    <source>
        <dbReference type="EMBL" id="OQM74067.1"/>
    </source>
</evidence>
<dbReference type="EMBL" id="MDET01000028">
    <property type="protein sequence ID" value="OQM74508.1"/>
    <property type="molecule type" value="Genomic_DNA"/>
</dbReference>
<dbReference type="Proteomes" id="UP000191905">
    <property type="component" value="Unassembled WGS sequence"/>
</dbReference>
<dbReference type="GO" id="GO:0015074">
    <property type="term" value="P:DNA integration"/>
    <property type="evidence" value="ECO:0007669"/>
    <property type="project" value="UniProtKB-KW"/>
</dbReference>
<dbReference type="OrthoDB" id="9801717at2"/>
<evidence type="ECO:0000313" key="9">
    <source>
        <dbReference type="EMBL" id="OQM75991.1"/>
    </source>
</evidence>
<dbReference type="RefSeq" id="WP_080919176.1">
    <property type="nucleotide sequence ID" value="NZ_MDET01000011.1"/>
</dbReference>
<dbReference type="STRING" id="1873176.BFN67_16165"/>
<keyword evidence="1" id="KW-0229">DNA integration</keyword>
<dbReference type="PANTHER" id="PTHR30349:SF64">
    <property type="entry name" value="PROPHAGE INTEGRASE INTD-RELATED"/>
    <property type="match status" value="1"/>
</dbReference>
<evidence type="ECO:0000313" key="8">
    <source>
        <dbReference type="EMBL" id="OQM74508.1"/>
    </source>
</evidence>
<accession>A0A1V8RKT2</accession>
<comment type="caution">
    <text evidence="4">The sequence shown here is derived from an EMBL/GenBank/DDBJ whole genome shotgun (WGS) entry which is preliminary data.</text>
</comment>
<dbReference type="EMBL" id="MDET01000044">
    <property type="protein sequence ID" value="OQM74052.1"/>
    <property type="molecule type" value="Genomic_DNA"/>
</dbReference>
<dbReference type="PROSITE" id="PS51898">
    <property type="entry name" value="TYR_RECOMBINASE"/>
    <property type="match status" value="1"/>
</dbReference>
<evidence type="ECO:0000259" key="3">
    <source>
        <dbReference type="PROSITE" id="PS51898"/>
    </source>
</evidence>
<dbReference type="GO" id="GO:0003677">
    <property type="term" value="F:DNA binding"/>
    <property type="evidence" value="ECO:0007669"/>
    <property type="project" value="InterPro"/>
</dbReference>
<dbReference type="EMBL" id="MDET01000042">
    <property type="protein sequence ID" value="OQM74067.1"/>
    <property type="molecule type" value="Genomic_DNA"/>
</dbReference>
<dbReference type="InterPro" id="IPR013762">
    <property type="entry name" value="Integrase-like_cat_sf"/>
</dbReference>
<evidence type="ECO:0000256" key="2">
    <source>
        <dbReference type="ARBA" id="ARBA00023172"/>
    </source>
</evidence>
<dbReference type="EMBL" id="MDET01000052">
    <property type="protein sequence ID" value="OQM73810.1"/>
    <property type="molecule type" value="Genomic_DNA"/>
</dbReference>
<keyword evidence="2" id="KW-0233">DNA recombination</keyword>
<feature type="domain" description="Tyr recombinase" evidence="3">
    <location>
        <begin position="46"/>
        <end position="225"/>
    </location>
</feature>